<feature type="domain" description="NodB homology" evidence="3">
    <location>
        <begin position="598"/>
        <end position="793"/>
    </location>
</feature>
<evidence type="ECO:0000256" key="2">
    <source>
        <dbReference type="SAM" id="Phobius"/>
    </source>
</evidence>
<feature type="region of interest" description="Disordered" evidence="1">
    <location>
        <begin position="522"/>
        <end position="577"/>
    </location>
</feature>
<protein>
    <recommendedName>
        <fullName evidence="3">NodB homology domain-containing protein</fullName>
    </recommendedName>
</protein>
<keyword evidence="2" id="KW-0812">Transmembrane</keyword>
<dbReference type="PROSITE" id="PS51677">
    <property type="entry name" value="NODB"/>
    <property type="match status" value="4"/>
</dbReference>
<evidence type="ECO:0000259" key="3">
    <source>
        <dbReference type="PROSITE" id="PS51677"/>
    </source>
</evidence>
<dbReference type="EMBL" id="AP023367">
    <property type="protein sequence ID" value="BCJ94501.1"/>
    <property type="molecule type" value="Genomic_DNA"/>
</dbReference>
<organism evidence="4 5">
    <name type="scientific">Anaerocolumna cellulosilytica</name>
    <dbReference type="NCBI Taxonomy" id="433286"/>
    <lineage>
        <taxon>Bacteria</taxon>
        <taxon>Bacillati</taxon>
        <taxon>Bacillota</taxon>
        <taxon>Clostridia</taxon>
        <taxon>Lachnospirales</taxon>
        <taxon>Lachnospiraceae</taxon>
        <taxon>Anaerocolumna</taxon>
    </lineage>
</organism>
<accession>A0A6S6R636</accession>
<dbReference type="CDD" id="cd10917">
    <property type="entry name" value="CE4_NodB_like_6s_7s"/>
    <property type="match status" value="4"/>
</dbReference>
<dbReference type="Pfam" id="PF01522">
    <property type="entry name" value="Polysacc_deac_1"/>
    <property type="match status" value="4"/>
</dbReference>
<keyword evidence="2" id="KW-0472">Membrane</keyword>
<feature type="compositionally biased region" description="Basic and acidic residues" evidence="1">
    <location>
        <begin position="542"/>
        <end position="557"/>
    </location>
</feature>
<feature type="compositionally biased region" description="Basic and acidic residues" evidence="1">
    <location>
        <begin position="240"/>
        <end position="257"/>
    </location>
</feature>
<dbReference type="PANTHER" id="PTHR10587">
    <property type="entry name" value="GLYCOSYL TRANSFERASE-RELATED"/>
    <property type="match status" value="1"/>
</dbReference>
<dbReference type="InterPro" id="IPR011330">
    <property type="entry name" value="Glyco_hydro/deAcase_b/a-brl"/>
</dbReference>
<dbReference type="AlphaFoldDB" id="A0A6S6R636"/>
<feature type="domain" description="NodB homology" evidence="3">
    <location>
        <begin position="331"/>
        <end position="511"/>
    </location>
</feature>
<name>A0A6S6R636_9FIRM</name>
<evidence type="ECO:0000256" key="1">
    <source>
        <dbReference type="SAM" id="MobiDB-lite"/>
    </source>
</evidence>
<dbReference type="GO" id="GO:0016020">
    <property type="term" value="C:membrane"/>
    <property type="evidence" value="ECO:0007669"/>
    <property type="project" value="TreeGrafter"/>
</dbReference>
<feature type="transmembrane region" description="Helical" evidence="2">
    <location>
        <begin position="9"/>
        <end position="29"/>
    </location>
</feature>
<gene>
    <name evidence="4" type="ORF">acsn021_20700</name>
</gene>
<dbReference type="GO" id="GO:0016810">
    <property type="term" value="F:hydrolase activity, acting on carbon-nitrogen (but not peptide) bonds"/>
    <property type="evidence" value="ECO:0007669"/>
    <property type="project" value="InterPro"/>
</dbReference>
<feature type="region of interest" description="Disordered" evidence="1">
    <location>
        <begin position="235"/>
        <end position="257"/>
    </location>
</feature>
<evidence type="ECO:0000313" key="5">
    <source>
        <dbReference type="Proteomes" id="UP000515561"/>
    </source>
</evidence>
<dbReference type="GO" id="GO:0005975">
    <property type="term" value="P:carbohydrate metabolic process"/>
    <property type="evidence" value="ECO:0007669"/>
    <property type="project" value="InterPro"/>
</dbReference>
<reference evidence="4 5" key="1">
    <citation type="journal article" date="2016" name="Int. J. Syst. Evol. Microbiol.">
        <title>Descriptions of Anaerotaenia torta gen. nov., sp. nov. and Anaerocolumna cellulosilytica gen. nov., sp. nov. isolated from a methanogenic reactor of cattle waste.</title>
        <authorList>
            <person name="Uek A."/>
            <person name="Ohtaki Y."/>
            <person name="Kaku N."/>
            <person name="Ueki K."/>
        </authorList>
    </citation>
    <scope>NUCLEOTIDE SEQUENCE [LARGE SCALE GENOMIC DNA]</scope>
    <source>
        <strain evidence="4 5">SN021</strain>
    </source>
</reference>
<evidence type="ECO:0000313" key="4">
    <source>
        <dbReference type="EMBL" id="BCJ94501.1"/>
    </source>
</evidence>
<feature type="domain" description="NodB homology" evidence="3">
    <location>
        <begin position="873"/>
        <end position="1087"/>
    </location>
</feature>
<dbReference type="InterPro" id="IPR050248">
    <property type="entry name" value="Polysacc_deacetylase_ArnD"/>
</dbReference>
<sequence>MNRYKKRILLNIAFIVIAGGALVYFLFFYGRDKESQTVNGTQTLYDSASDIKKALLSLEDKDGKAEVIGSINTFEKVAALTFDGMLTQETGEKLISLLNKYDVKAVFFLPGIPAAEDSDMVRLLSESGQTIGNYTLSARKYLEELTKEELVEDFVKTNRILLDITGGAPEVLKANVTEYTDDFLYAAYASGLKQVVKSDYYLNYQSFSNKKTALEFLKGIKRGAVISFKTDSSLDESEYDNSKKSEEEKPAIDKEPTIETKDMTPVNKDTAFLQNVEYLLQAMAVENYSFVAVDELNLYRDMDYTFDFTQLRNLNKGKLAKVYKNMNTALPSVALTFRGISDEEKVTKMLGLLKEKDLKATFFVTGEEILNYPERIEAIIKDGHQVGNGGLSGASLEDAAFEKAVFEIYKTDVLLKDKYNINTKLFMPVYGKYNDKVREAASALGYKVITYSKNPVTEDRSTLHSLLIYFKNGFRQGDILFFRLDYHNDIVKVVTKTYELLENSSKTVALVKDMLTNPFVLPSSNSKPVPSKTGGSKGNGGKKPDKEITITPKPEEPVKEEDTDPYQVDKSPDNYAGMRKHNQGKTAVQLTNLYTTQPAVSFVFRDISNRESLLKVLKELDRLNAKGTFFVTGKEIMKYESNIDEIVKYGQDIANGGYGMNSSNPSSLSYEEISYEIDMGERYLKAYLGDAYDDTVNKYYMPMYADAGGNVLEAAKALGYEKVITYNRSTMTKAYQNLSAEEIISKYYSNMSALYRGDIVYFRLDYLTNKNQIEKLVYQTGTKLVKNATYDIVSVATLAESNLVYEARSRTDAIGGNLVKKAYGYPENNLLKKLFTHYIGNPFIDSSEVLHGLTEEEIKRIDTTGKIDTKGEKVIFLTFDDWGYDDNITKLLNVLKKYNVEASFFVRVGNEKMSFDSDFTNPNLLRAIALEGHDIGNHTFRHMKVDITSQAEKELLQQDILTAHQEMSRYIGDTGNLKLLFRPPTLAVSKLGLETVFDSGYDYIINGDFSTHDYEAASAEELIHKLKYGINEDDASQWVTEDTPEESILRIESGSIVVMHMSEDARYTPEALDAVIPYYIKKGYRFAKLSDYLKNGYEQASGN</sequence>
<proteinExistence type="predicted"/>
<dbReference type="KEGG" id="acel:acsn021_20700"/>
<dbReference type="InterPro" id="IPR002509">
    <property type="entry name" value="NODB_dom"/>
</dbReference>
<feature type="domain" description="NodB homology" evidence="3">
    <location>
        <begin position="76"/>
        <end position="291"/>
    </location>
</feature>
<dbReference type="Gene3D" id="3.20.20.370">
    <property type="entry name" value="Glycoside hydrolase/deacetylase"/>
    <property type="match status" value="4"/>
</dbReference>
<dbReference type="RefSeq" id="WP_184089952.1">
    <property type="nucleotide sequence ID" value="NZ_AP023367.1"/>
</dbReference>
<dbReference type="Proteomes" id="UP000515561">
    <property type="component" value="Chromosome"/>
</dbReference>
<dbReference type="SUPFAM" id="SSF88713">
    <property type="entry name" value="Glycoside hydrolase/deacetylase"/>
    <property type="match status" value="4"/>
</dbReference>
<keyword evidence="2" id="KW-1133">Transmembrane helix</keyword>
<keyword evidence="5" id="KW-1185">Reference proteome</keyword>
<dbReference type="PANTHER" id="PTHR10587:SF78">
    <property type="entry name" value="PEPTIDOGLYCAN-N-ACETYLMURAMIC ACID DEACETYLASE PDAA"/>
    <property type="match status" value="1"/>
</dbReference>